<accession>A0A4Q7PFH4</accession>
<dbReference type="Pfam" id="PF18175">
    <property type="entry name" value="HU-CCDC81_bac_2"/>
    <property type="match status" value="1"/>
</dbReference>
<keyword evidence="1" id="KW-0812">Transmembrane</keyword>
<dbReference type="PROSITE" id="PS51724">
    <property type="entry name" value="SPOR"/>
    <property type="match status" value="1"/>
</dbReference>
<dbReference type="InterPro" id="IPR007730">
    <property type="entry name" value="SPOR-like_dom"/>
</dbReference>
<dbReference type="InterPro" id="IPR040495">
    <property type="entry name" value="HU-CCDC81_bac_1"/>
</dbReference>
<feature type="domain" description="SPOR" evidence="2">
    <location>
        <begin position="256"/>
        <end position="334"/>
    </location>
</feature>
<evidence type="ECO:0000256" key="1">
    <source>
        <dbReference type="SAM" id="Phobius"/>
    </source>
</evidence>
<proteinExistence type="predicted"/>
<feature type="transmembrane region" description="Helical" evidence="1">
    <location>
        <begin position="172"/>
        <end position="193"/>
    </location>
</feature>
<dbReference type="InterPro" id="IPR036680">
    <property type="entry name" value="SPOR-like_sf"/>
</dbReference>
<keyword evidence="1" id="KW-0472">Membrane</keyword>
<comment type="caution">
    <text evidence="3">The sequence shown here is derived from an EMBL/GenBank/DDBJ whole genome shotgun (WGS) entry which is preliminary data.</text>
</comment>
<dbReference type="Gene3D" id="3.30.70.1070">
    <property type="entry name" value="Sporulation related repeat"/>
    <property type="match status" value="1"/>
</dbReference>
<sequence length="334" mass="37445">MNNTAQYISDLLYRYECVIIPGFGAFLTRRQPATIISETNSFYPPKKLISFNSQLQNNDGLLANHIASVEHISYTDAVAKVQRFVLYLQNTIQSGARLQLDGIGAFYTSTENTLQFEPIAENSYLTEAFGMSSFNSPKIKREVYKETVEEIEDKTPVSFTPEKRKEPWTIRYAGAAAIVFLIGIGGAIGYQLYKGDVESHNYMVRQDAAKDIDKRIQEATFEISNPLPTINLALGKADSNTPEVVKEEKEAATVSTSSPGKYHIIAGAFRIKANANKKVKQLQQKGFTHSKVIGVNKYGLHQVVYTSFVDRISAIEALKTIKSNEDRRAWMYVE</sequence>
<evidence type="ECO:0000313" key="3">
    <source>
        <dbReference type="EMBL" id="RZS99243.1"/>
    </source>
</evidence>
<keyword evidence="1" id="KW-1133">Transmembrane helix</keyword>
<dbReference type="EMBL" id="SGXE01000001">
    <property type="protein sequence ID" value="RZS99243.1"/>
    <property type="molecule type" value="Genomic_DNA"/>
</dbReference>
<gene>
    <name evidence="3" type="ORF">EV197_0452</name>
</gene>
<dbReference type="AlphaFoldDB" id="A0A4Q7PFH4"/>
<protein>
    <submittedName>
        <fullName evidence="3">Sporulation related protein</fullName>
    </submittedName>
</protein>
<dbReference type="SUPFAM" id="SSF110997">
    <property type="entry name" value="Sporulation related repeat"/>
    <property type="match status" value="1"/>
</dbReference>
<dbReference type="Pfam" id="PF18174">
    <property type="entry name" value="HU-CCDC81_bac_1"/>
    <property type="match status" value="1"/>
</dbReference>
<dbReference type="InterPro" id="IPR041268">
    <property type="entry name" value="HU-CCDC81_bac_2"/>
</dbReference>
<dbReference type="Pfam" id="PF05036">
    <property type="entry name" value="SPOR"/>
    <property type="match status" value="1"/>
</dbReference>
<organism evidence="3 4">
    <name type="scientific">Aquimarina brevivitae</name>
    <dbReference type="NCBI Taxonomy" id="323412"/>
    <lineage>
        <taxon>Bacteria</taxon>
        <taxon>Pseudomonadati</taxon>
        <taxon>Bacteroidota</taxon>
        <taxon>Flavobacteriia</taxon>
        <taxon>Flavobacteriales</taxon>
        <taxon>Flavobacteriaceae</taxon>
        <taxon>Aquimarina</taxon>
    </lineage>
</organism>
<dbReference type="GO" id="GO:0042834">
    <property type="term" value="F:peptidoglycan binding"/>
    <property type="evidence" value="ECO:0007669"/>
    <property type="project" value="InterPro"/>
</dbReference>
<keyword evidence="4" id="KW-1185">Reference proteome</keyword>
<reference evidence="3 4" key="1">
    <citation type="submission" date="2019-02" db="EMBL/GenBank/DDBJ databases">
        <title>Genomic Encyclopedia of Type Strains, Phase IV (KMG-IV): sequencing the most valuable type-strain genomes for metagenomic binning, comparative biology and taxonomic classification.</title>
        <authorList>
            <person name="Goeker M."/>
        </authorList>
    </citation>
    <scope>NUCLEOTIDE SEQUENCE [LARGE SCALE GENOMIC DNA]</scope>
    <source>
        <strain evidence="3 4">DSM 17196</strain>
    </source>
</reference>
<evidence type="ECO:0000313" key="4">
    <source>
        <dbReference type="Proteomes" id="UP000292262"/>
    </source>
</evidence>
<dbReference type="OrthoDB" id="653949at2"/>
<dbReference type="Proteomes" id="UP000292262">
    <property type="component" value="Unassembled WGS sequence"/>
</dbReference>
<evidence type="ECO:0000259" key="2">
    <source>
        <dbReference type="PROSITE" id="PS51724"/>
    </source>
</evidence>
<name>A0A4Q7PFH4_9FLAO</name>
<dbReference type="RefSeq" id="WP_130285095.1">
    <property type="nucleotide sequence ID" value="NZ_SGXE01000001.1"/>
</dbReference>